<dbReference type="AlphaFoldDB" id="A0A4Q6XB92"/>
<proteinExistence type="inferred from homology"/>
<comment type="catalytic activity">
    <reaction evidence="1">
        <text>alpha-D-mannose 1-phosphate = D-mannose 6-phosphate</text>
        <dbReference type="Rhea" id="RHEA:11140"/>
        <dbReference type="ChEBI" id="CHEBI:58409"/>
        <dbReference type="ChEBI" id="CHEBI:58735"/>
        <dbReference type="EC" id="5.4.2.8"/>
    </reaction>
</comment>
<organism evidence="14 15">
    <name type="scientific">Acinetobacter halotolerans</name>
    <dbReference type="NCBI Taxonomy" id="1752076"/>
    <lineage>
        <taxon>Bacteria</taxon>
        <taxon>Pseudomonadati</taxon>
        <taxon>Pseudomonadota</taxon>
        <taxon>Gammaproteobacteria</taxon>
        <taxon>Moraxellales</taxon>
        <taxon>Moraxellaceae</taxon>
        <taxon>Acinetobacter</taxon>
    </lineage>
</organism>
<dbReference type="PANTHER" id="PTHR43771:SF2">
    <property type="entry name" value="PHOSPHOMANNOMUTASE_PHOSPHOGLUCOMUTASE"/>
    <property type="match status" value="1"/>
</dbReference>
<reference evidence="14 15" key="1">
    <citation type="submission" date="2019-02" db="EMBL/GenBank/DDBJ databases">
        <title>The draft genome of Acinetobacter halotolerans strain JCM 31009.</title>
        <authorList>
            <person name="Qin J."/>
            <person name="Feng Y."/>
            <person name="Nemec A."/>
            <person name="Zong Z."/>
        </authorList>
    </citation>
    <scope>NUCLEOTIDE SEQUENCE [LARGE SCALE GENOMIC DNA]</scope>
    <source>
        <strain evidence="14 15">JCM 31009</strain>
    </source>
</reference>
<dbReference type="Proteomes" id="UP000292110">
    <property type="component" value="Unassembled WGS sequence"/>
</dbReference>
<dbReference type="Pfam" id="PF02878">
    <property type="entry name" value="PGM_PMM_I"/>
    <property type="match status" value="1"/>
</dbReference>
<dbReference type="SUPFAM" id="SSF55957">
    <property type="entry name" value="Phosphoglucomutase, C-terminal domain"/>
    <property type="match status" value="1"/>
</dbReference>
<evidence type="ECO:0000256" key="7">
    <source>
        <dbReference type="ARBA" id="ARBA00022723"/>
    </source>
</evidence>
<keyword evidence="8 10" id="KW-0460">Magnesium</keyword>
<dbReference type="Pfam" id="PF02879">
    <property type="entry name" value="PGM_PMM_II"/>
    <property type="match status" value="1"/>
</dbReference>
<evidence type="ECO:0000259" key="11">
    <source>
        <dbReference type="Pfam" id="PF02878"/>
    </source>
</evidence>
<evidence type="ECO:0000256" key="10">
    <source>
        <dbReference type="RuleBase" id="RU004326"/>
    </source>
</evidence>
<dbReference type="InterPro" id="IPR016055">
    <property type="entry name" value="A-D-PHexomutase_a/b/a-I/II/III"/>
</dbReference>
<dbReference type="PRINTS" id="PR00509">
    <property type="entry name" value="PGMPMM"/>
</dbReference>
<dbReference type="InterPro" id="IPR005845">
    <property type="entry name" value="A-D-PHexomutase_a/b/a-II"/>
</dbReference>
<dbReference type="SUPFAM" id="SSF53738">
    <property type="entry name" value="Phosphoglucomutase, first 3 domains"/>
    <property type="match status" value="3"/>
</dbReference>
<dbReference type="EMBL" id="SGIM01000004">
    <property type="protein sequence ID" value="RZF53568.1"/>
    <property type="molecule type" value="Genomic_DNA"/>
</dbReference>
<evidence type="ECO:0000313" key="15">
    <source>
        <dbReference type="Proteomes" id="UP000292110"/>
    </source>
</evidence>
<accession>A0A4Q6XB92</accession>
<keyword evidence="7 10" id="KW-0479">Metal-binding</keyword>
<dbReference type="RefSeq" id="WP_130161662.1">
    <property type="nucleotide sequence ID" value="NZ_SGIM01000004.1"/>
</dbReference>
<evidence type="ECO:0000256" key="5">
    <source>
        <dbReference type="ARBA" id="ARBA00012730"/>
    </source>
</evidence>
<dbReference type="Pfam" id="PF02880">
    <property type="entry name" value="PGM_PMM_III"/>
    <property type="match status" value="1"/>
</dbReference>
<comment type="pathway">
    <text evidence="3">Nucleotide-sugar biosynthesis; GDP-alpha-D-mannose biosynthesis; alpha-D-mannose 1-phosphate from D-fructose 6-phosphate: step 2/2.</text>
</comment>
<feature type="domain" description="Alpha-D-phosphohexomutase alpha/beta/alpha" evidence="12">
    <location>
        <begin position="158"/>
        <end position="256"/>
    </location>
</feature>
<dbReference type="EC" id="5.4.2.8" evidence="5"/>
<evidence type="ECO:0000256" key="1">
    <source>
        <dbReference type="ARBA" id="ARBA00000586"/>
    </source>
</evidence>
<dbReference type="GO" id="GO:0004615">
    <property type="term" value="F:phosphomannomutase activity"/>
    <property type="evidence" value="ECO:0007669"/>
    <property type="project" value="UniProtKB-EC"/>
</dbReference>
<dbReference type="PROSITE" id="PS00710">
    <property type="entry name" value="PGM_PMM"/>
    <property type="match status" value="1"/>
</dbReference>
<dbReference type="GO" id="GO:0000287">
    <property type="term" value="F:magnesium ion binding"/>
    <property type="evidence" value="ECO:0007669"/>
    <property type="project" value="InterPro"/>
</dbReference>
<evidence type="ECO:0000313" key="14">
    <source>
        <dbReference type="EMBL" id="RZF53568.1"/>
    </source>
</evidence>
<protein>
    <recommendedName>
        <fullName evidence="5">phosphomannomutase</fullName>
        <ecNumber evidence="5">5.4.2.8</ecNumber>
    </recommendedName>
</protein>
<comment type="caution">
    <text evidence="14">The sequence shown here is derived from an EMBL/GenBank/DDBJ whole genome shotgun (WGS) entry which is preliminary data.</text>
</comment>
<gene>
    <name evidence="14" type="ORF">EXE30_06210</name>
</gene>
<name>A0A4Q6XB92_9GAMM</name>
<keyword evidence="6" id="KW-0597">Phosphoprotein</keyword>
<keyword evidence="15" id="KW-1185">Reference proteome</keyword>
<evidence type="ECO:0000256" key="9">
    <source>
        <dbReference type="ARBA" id="ARBA00023235"/>
    </source>
</evidence>
<dbReference type="PANTHER" id="PTHR43771">
    <property type="entry name" value="PHOSPHOMANNOMUTASE"/>
    <property type="match status" value="1"/>
</dbReference>
<evidence type="ECO:0000256" key="4">
    <source>
        <dbReference type="ARBA" id="ARBA00010231"/>
    </source>
</evidence>
<dbReference type="Gene3D" id="3.40.120.10">
    <property type="entry name" value="Alpha-D-Glucose-1,6-Bisphosphate, subunit A, domain 3"/>
    <property type="match status" value="3"/>
</dbReference>
<feature type="domain" description="Alpha-D-phosphohexomutase alpha/beta/alpha" evidence="11">
    <location>
        <begin position="11"/>
        <end position="134"/>
    </location>
</feature>
<feature type="domain" description="Alpha-D-phosphohexomutase alpha/beta/alpha" evidence="13">
    <location>
        <begin position="263"/>
        <end position="374"/>
    </location>
</feature>
<comment type="cofactor">
    <cofactor evidence="2">
        <name>Mg(2+)</name>
        <dbReference type="ChEBI" id="CHEBI:18420"/>
    </cofactor>
</comment>
<evidence type="ECO:0000256" key="6">
    <source>
        <dbReference type="ARBA" id="ARBA00022553"/>
    </source>
</evidence>
<keyword evidence="9" id="KW-0413">Isomerase</keyword>
<dbReference type="InterPro" id="IPR005846">
    <property type="entry name" value="A-D-PHexomutase_a/b/a-III"/>
</dbReference>
<evidence type="ECO:0000259" key="13">
    <source>
        <dbReference type="Pfam" id="PF02880"/>
    </source>
</evidence>
<dbReference type="CDD" id="cd03089">
    <property type="entry name" value="PMM_PGM"/>
    <property type="match status" value="1"/>
</dbReference>
<sequence length="473" mass="52732">MNIKHTFPLNIFRAYDIRGKLSNLTPHVIRSIAHALVLQYKKAEQNQIVIGYDARLTSPTYANIIQQIFEQHGFKVTNIGCCSSPMMYYLARDYGGNGIMVTASHNPKSDNGIKWILRGEPPSPDAIQHIAQLAQFSSPGLQQAYDLETISHEFIPEYCLQYQQSLLSDIQLSRPLKVVLDALHGSAGRCAKLVLEKLGCEVISLRCEANGHFPDHAPDPSHAAHLRQLQAAIISEKADIGIALDGDGDRVVLLDEHAHIISPDRLLSLFAQMCLLQHPHKEIVFDVKCSRMVADTVQQLDGQAKMIRTGSSFLRAYLSQSNGEAVFGGEFAGHYVFNDGRGFGYDDGLYAALRVMEYFTQSNAASLSELVAIYPERYCTEDTYISTHEANPKQVLNDIEILSRGLGARLSKIDGVRLDFDDGFGIIRASNTGEYFTVRFDADHPTRLNEIRQEFVSMLQDQYPLIAQELAQA</sequence>
<comment type="similarity">
    <text evidence="4 10">Belongs to the phosphohexose mutase family.</text>
</comment>
<dbReference type="GO" id="GO:0005975">
    <property type="term" value="P:carbohydrate metabolic process"/>
    <property type="evidence" value="ECO:0007669"/>
    <property type="project" value="InterPro"/>
</dbReference>
<dbReference type="InterPro" id="IPR036900">
    <property type="entry name" value="A-D-PHexomutase_C_sf"/>
</dbReference>
<evidence type="ECO:0000259" key="12">
    <source>
        <dbReference type="Pfam" id="PF02879"/>
    </source>
</evidence>
<dbReference type="InterPro" id="IPR005844">
    <property type="entry name" value="A-D-PHexomutase_a/b/a-I"/>
</dbReference>
<evidence type="ECO:0000256" key="3">
    <source>
        <dbReference type="ARBA" id="ARBA00004699"/>
    </source>
</evidence>
<evidence type="ECO:0000256" key="2">
    <source>
        <dbReference type="ARBA" id="ARBA00001946"/>
    </source>
</evidence>
<dbReference type="InterPro" id="IPR005841">
    <property type="entry name" value="Alpha-D-phosphohexomutase_SF"/>
</dbReference>
<dbReference type="InterPro" id="IPR016066">
    <property type="entry name" value="A-D-PHexomutase_CS"/>
</dbReference>
<dbReference type="Gene3D" id="3.30.310.50">
    <property type="entry name" value="Alpha-D-phosphohexomutase, C-terminal domain"/>
    <property type="match status" value="1"/>
</dbReference>
<evidence type="ECO:0000256" key="8">
    <source>
        <dbReference type="ARBA" id="ARBA00022842"/>
    </source>
</evidence>